<sequence length="455" mass="51230">MKKRQFLKKTSIVIGTNLILPMVGCESGKQVQSGPARVNWAGNLRYSTPNLDIPADRNSLRQVIKKTDNVKVLGTMHSFNTIADSEHQQVSLEDLDPDIQLDTAGRTVTVSGGVQYGVLARKLHEQGFALHNLASLPHISVAGACATATHGSGDKNGNLSTTVTAMEMVMADGELLVLNEVQNPEEFKAAVVHLGALGIVTRISLKIQPTFNVRQYVYENLSLKQLGANFDPVFSSGYSVSLFTDWQEKRFNQLWIKQQDDGGDVEEMPEEIFGASAAKTHLHPIKEISAVNCTEQMGIPGPWHERLPHFKMDFTPSSGEELQSEYFVPREHAVEALAAIFSLGEAIFPYLLISEIRSIRKDSLWLSTAYERESIAIHFTWKQDWENVQKLLPEIEKELMPFGVRPHWGKLFALEPTYLRDQYERMEDFTSLMKKMDPQEKFVNDFLKRNLLNKA</sequence>
<keyword evidence="2" id="KW-0560">Oxidoreductase</keyword>
<dbReference type="InterPro" id="IPR007173">
    <property type="entry name" value="ALO_C"/>
</dbReference>
<dbReference type="EMBL" id="JAUFQS010000047">
    <property type="protein sequence ID" value="MDN3690625.1"/>
    <property type="molecule type" value="Genomic_DNA"/>
</dbReference>
<accession>A0ABT8CCV0</accession>
<evidence type="ECO:0000256" key="2">
    <source>
        <dbReference type="ARBA" id="ARBA00023002"/>
    </source>
</evidence>
<organism evidence="4 5">
    <name type="scientific">Cyclobacterium jeungdonense</name>
    <dbReference type="NCBI Taxonomy" id="708087"/>
    <lineage>
        <taxon>Bacteria</taxon>
        <taxon>Pseudomonadati</taxon>
        <taxon>Bacteroidota</taxon>
        <taxon>Cytophagia</taxon>
        <taxon>Cytophagales</taxon>
        <taxon>Cyclobacteriaceae</taxon>
        <taxon>Cyclobacterium</taxon>
    </lineage>
</organism>
<keyword evidence="1" id="KW-0274">FAD</keyword>
<dbReference type="InterPro" id="IPR016166">
    <property type="entry name" value="FAD-bd_PCMH"/>
</dbReference>
<dbReference type="Pfam" id="PF01565">
    <property type="entry name" value="FAD_binding_4"/>
    <property type="match status" value="1"/>
</dbReference>
<dbReference type="Gene3D" id="1.10.45.10">
    <property type="entry name" value="Vanillyl-alcohol Oxidase, Chain A, domain 4"/>
    <property type="match status" value="1"/>
</dbReference>
<dbReference type="InterPro" id="IPR010031">
    <property type="entry name" value="FAD_lactone_oxidase-like"/>
</dbReference>
<dbReference type="Pfam" id="PF04030">
    <property type="entry name" value="ALO"/>
    <property type="match status" value="1"/>
</dbReference>
<dbReference type="Gene3D" id="3.30.465.10">
    <property type="match status" value="1"/>
</dbReference>
<dbReference type="Gene3D" id="3.30.43.10">
    <property type="entry name" value="Uridine Diphospho-n-acetylenolpyruvylglucosamine Reductase, domain 2"/>
    <property type="match status" value="1"/>
</dbReference>
<name>A0ABT8CCV0_9BACT</name>
<dbReference type="PANTHER" id="PTHR43762:SF1">
    <property type="entry name" value="D-ARABINONO-1,4-LACTONE OXIDASE"/>
    <property type="match status" value="1"/>
</dbReference>
<dbReference type="RefSeq" id="WP_163382902.1">
    <property type="nucleotide sequence ID" value="NZ_JAUFQS010000047.1"/>
</dbReference>
<dbReference type="SUPFAM" id="SSF56176">
    <property type="entry name" value="FAD-binding/transporter-associated domain-like"/>
    <property type="match status" value="1"/>
</dbReference>
<comment type="caution">
    <text evidence="4">The sequence shown here is derived from an EMBL/GenBank/DDBJ whole genome shotgun (WGS) entry which is preliminary data.</text>
</comment>
<dbReference type="PROSITE" id="PS51387">
    <property type="entry name" value="FAD_PCMH"/>
    <property type="match status" value="1"/>
</dbReference>
<dbReference type="Proteomes" id="UP001236663">
    <property type="component" value="Unassembled WGS sequence"/>
</dbReference>
<dbReference type="PIRSF" id="PIRSF000136">
    <property type="entry name" value="LGO_GLO"/>
    <property type="match status" value="1"/>
</dbReference>
<dbReference type="InterPro" id="IPR006094">
    <property type="entry name" value="Oxid_FAD_bind_N"/>
</dbReference>
<dbReference type="Gene3D" id="3.30.70.2530">
    <property type="match status" value="1"/>
</dbReference>
<dbReference type="Gene3D" id="3.30.70.2520">
    <property type="match status" value="1"/>
</dbReference>
<reference evidence="5" key="1">
    <citation type="journal article" date="2019" name="Int. J. Syst. Evol. Microbiol.">
        <title>The Global Catalogue of Microorganisms (GCM) 10K type strain sequencing project: providing services to taxonomists for standard genome sequencing and annotation.</title>
        <authorList>
            <consortium name="The Broad Institute Genomics Platform"/>
            <consortium name="The Broad Institute Genome Sequencing Center for Infectious Disease"/>
            <person name="Wu L."/>
            <person name="Ma J."/>
        </authorList>
    </citation>
    <scope>NUCLEOTIDE SEQUENCE [LARGE SCALE GENOMIC DNA]</scope>
    <source>
        <strain evidence="5">CECT 7706</strain>
    </source>
</reference>
<feature type="domain" description="FAD-binding PCMH-type" evidence="3">
    <location>
        <begin position="44"/>
        <end position="210"/>
    </location>
</feature>
<dbReference type="InterPro" id="IPR016169">
    <property type="entry name" value="FAD-bd_PCMH_sub2"/>
</dbReference>
<keyword evidence="5" id="KW-1185">Reference proteome</keyword>
<dbReference type="InterPro" id="IPR036318">
    <property type="entry name" value="FAD-bd_PCMH-like_sf"/>
</dbReference>
<proteinExistence type="predicted"/>
<dbReference type="InterPro" id="IPR016167">
    <property type="entry name" value="FAD-bd_PCMH_sub1"/>
</dbReference>
<protein>
    <submittedName>
        <fullName evidence="4">D-arabinono-1,4-lactone oxidase</fullName>
    </submittedName>
</protein>
<dbReference type="InterPro" id="IPR016171">
    <property type="entry name" value="Vanillyl_alc_oxidase_C-sub2"/>
</dbReference>
<evidence type="ECO:0000256" key="1">
    <source>
        <dbReference type="ARBA" id="ARBA00022827"/>
    </source>
</evidence>
<evidence type="ECO:0000313" key="4">
    <source>
        <dbReference type="EMBL" id="MDN3690625.1"/>
    </source>
</evidence>
<dbReference type="PANTHER" id="PTHR43762">
    <property type="entry name" value="L-GULONOLACTONE OXIDASE"/>
    <property type="match status" value="1"/>
</dbReference>
<gene>
    <name evidence="4" type="ORF">QWZ15_22585</name>
</gene>
<evidence type="ECO:0000313" key="5">
    <source>
        <dbReference type="Proteomes" id="UP001236663"/>
    </source>
</evidence>
<evidence type="ECO:0000259" key="3">
    <source>
        <dbReference type="PROSITE" id="PS51387"/>
    </source>
</evidence>
<keyword evidence="1" id="KW-0285">Flavoprotein</keyword>